<protein>
    <submittedName>
        <fullName evidence="2">Uncharacterized protein</fullName>
    </submittedName>
</protein>
<dbReference type="RefSeq" id="WP_283408916.1">
    <property type="nucleotide sequence ID" value="NZ_FXUF01000004.1"/>
</dbReference>
<evidence type="ECO:0000313" key="2">
    <source>
        <dbReference type="EMBL" id="SMP52533.1"/>
    </source>
</evidence>
<dbReference type="AlphaFoldDB" id="A0AA45WVE8"/>
<evidence type="ECO:0000313" key="3">
    <source>
        <dbReference type="Proteomes" id="UP001158066"/>
    </source>
</evidence>
<organism evidence="2 3">
    <name type="scientific">Anoxynatronum buryatiense</name>
    <dbReference type="NCBI Taxonomy" id="489973"/>
    <lineage>
        <taxon>Bacteria</taxon>
        <taxon>Bacillati</taxon>
        <taxon>Bacillota</taxon>
        <taxon>Clostridia</taxon>
        <taxon>Eubacteriales</taxon>
        <taxon>Clostridiaceae</taxon>
        <taxon>Anoxynatronum</taxon>
    </lineage>
</organism>
<proteinExistence type="predicted"/>
<feature type="transmembrane region" description="Helical" evidence="1">
    <location>
        <begin position="6"/>
        <end position="23"/>
    </location>
</feature>
<accession>A0AA45WVE8</accession>
<sequence>MKYFIGVVIVFIIISMLYTKMYMKRYFKVLEERNVYKSYYHLLLNWQAIQAEGRSVGEFLLKNGMSNIAIYGAGMIGGLLEKELNNCEVNIKVYIDQKCKLVDSGTEVIDLASVANKIDNGQISDVDAIIITPVYHFRRIKQELLLSGISQPIVALDYLIWQIKNS</sequence>
<keyword evidence="1" id="KW-0472">Membrane</keyword>
<comment type="caution">
    <text evidence="2">The sequence shown here is derived from an EMBL/GenBank/DDBJ whole genome shotgun (WGS) entry which is preliminary data.</text>
</comment>
<keyword evidence="1" id="KW-0812">Transmembrane</keyword>
<keyword evidence="1" id="KW-1133">Transmembrane helix</keyword>
<dbReference type="Proteomes" id="UP001158066">
    <property type="component" value="Unassembled WGS sequence"/>
</dbReference>
<name>A0AA45WVE8_9CLOT</name>
<evidence type="ECO:0000256" key="1">
    <source>
        <dbReference type="SAM" id="Phobius"/>
    </source>
</evidence>
<dbReference type="EMBL" id="FXUF01000004">
    <property type="protein sequence ID" value="SMP52533.1"/>
    <property type="molecule type" value="Genomic_DNA"/>
</dbReference>
<keyword evidence="3" id="KW-1185">Reference proteome</keyword>
<gene>
    <name evidence="2" type="ORF">SAMN06296020_104255</name>
</gene>
<reference evidence="2" key="1">
    <citation type="submission" date="2017-05" db="EMBL/GenBank/DDBJ databases">
        <authorList>
            <person name="Varghese N."/>
            <person name="Submissions S."/>
        </authorList>
    </citation>
    <scope>NUCLEOTIDE SEQUENCE</scope>
    <source>
        <strain evidence="2">Su22</strain>
    </source>
</reference>